<proteinExistence type="predicted"/>
<dbReference type="PROSITE" id="PS51898">
    <property type="entry name" value="TYR_RECOMBINASE"/>
    <property type="match status" value="1"/>
</dbReference>
<dbReference type="PANTHER" id="PTHR34605">
    <property type="entry name" value="PHAGE_INTEGRASE DOMAIN-CONTAINING PROTEIN"/>
    <property type="match status" value="1"/>
</dbReference>
<dbReference type="SUPFAM" id="SSF56349">
    <property type="entry name" value="DNA breaking-rejoining enzymes"/>
    <property type="match status" value="1"/>
</dbReference>
<dbReference type="Proteomes" id="UP000267077">
    <property type="component" value="Unassembled WGS sequence"/>
</dbReference>
<evidence type="ECO:0008006" key="9">
    <source>
        <dbReference type="Google" id="ProtNLM"/>
    </source>
</evidence>
<dbReference type="InterPro" id="IPR013762">
    <property type="entry name" value="Integrase-like_cat_sf"/>
</dbReference>
<feature type="domain" description="Core-binding (CB)" evidence="6">
    <location>
        <begin position="37"/>
        <end position="123"/>
    </location>
</feature>
<dbReference type="Gene3D" id="1.10.150.130">
    <property type="match status" value="1"/>
</dbReference>
<dbReference type="AlphaFoldDB" id="A0A3S0PZP2"/>
<dbReference type="Gene3D" id="1.10.443.10">
    <property type="entry name" value="Intergrase catalytic core"/>
    <property type="match status" value="1"/>
</dbReference>
<keyword evidence="2 4" id="KW-0238">DNA-binding</keyword>
<dbReference type="InterPro" id="IPR044068">
    <property type="entry name" value="CB"/>
</dbReference>
<comment type="caution">
    <text evidence="7">The sequence shown here is derived from an EMBL/GenBank/DDBJ whole genome shotgun (WGS) entry which is preliminary data.</text>
</comment>
<dbReference type="PROSITE" id="PS51900">
    <property type="entry name" value="CB"/>
    <property type="match status" value="1"/>
</dbReference>
<dbReference type="Pfam" id="PF00589">
    <property type="entry name" value="Phage_integrase"/>
    <property type="match status" value="1"/>
</dbReference>
<dbReference type="GO" id="GO:0006310">
    <property type="term" value="P:DNA recombination"/>
    <property type="evidence" value="ECO:0007669"/>
    <property type="project" value="UniProtKB-KW"/>
</dbReference>
<evidence type="ECO:0000259" key="6">
    <source>
        <dbReference type="PROSITE" id="PS51900"/>
    </source>
</evidence>
<dbReference type="GO" id="GO:0003677">
    <property type="term" value="F:DNA binding"/>
    <property type="evidence" value="ECO:0007669"/>
    <property type="project" value="UniProtKB-UniRule"/>
</dbReference>
<feature type="domain" description="Tyr recombinase" evidence="5">
    <location>
        <begin position="153"/>
        <end position="356"/>
    </location>
</feature>
<dbReference type="InterPro" id="IPR011010">
    <property type="entry name" value="DNA_brk_join_enz"/>
</dbReference>
<name>A0A3S0PZP2_9GAMM</name>
<evidence type="ECO:0000256" key="1">
    <source>
        <dbReference type="ARBA" id="ARBA00022908"/>
    </source>
</evidence>
<dbReference type="InterPro" id="IPR052925">
    <property type="entry name" value="Phage_Integrase-like_Recomb"/>
</dbReference>
<accession>A0A3S0PZP2</accession>
<keyword evidence="3" id="KW-0233">DNA recombination</keyword>
<evidence type="ECO:0000313" key="7">
    <source>
        <dbReference type="EMBL" id="RUL65803.1"/>
    </source>
</evidence>
<dbReference type="GO" id="GO:0015074">
    <property type="term" value="P:DNA integration"/>
    <property type="evidence" value="ECO:0007669"/>
    <property type="project" value="UniProtKB-KW"/>
</dbReference>
<evidence type="ECO:0000256" key="4">
    <source>
        <dbReference type="PROSITE-ProRule" id="PRU01248"/>
    </source>
</evidence>
<keyword evidence="8" id="KW-1185">Reference proteome</keyword>
<protein>
    <recommendedName>
        <fullName evidence="9">Integrase</fullName>
    </recommendedName>
</protein>
<dbReference type="SUPFAM" id="SSF47823">
    <property type="entry name" value="lambda integrase-like, N-terminal domain"/>
    <property type="match status" value="1"/>
</dbReference>
<organism evidence="7 8">
    <name type="scientific">Dyella dinghuensis</name>
    <dbReference type="NCBI Taxonomy" id="1920169"/>
    <lineage>
        <taxon>Bacteria</taxon>
        <taxon>Pseudomonadati</taxon>
        <taxon>Pseudomonadota</taxon>
        <taxon>Gammaproteobacteria</taxon>
        <taxon>Lysobacterales</taxon>
        <taxon>Rhodanobacteraceae</taxon>
        <taxon>Dyella</taxon>
    </lineage>
</organism>
<evidence type="ECO:0000256" key="3">
    <source>
        <dbReference type="ARBA" id="ARBA00023172"/>
    </source>
</evidence>
<dbReference type="PANTHER" id="PTHR34605:SF4">
    <property type="entry name" value="DNA ADENINE METHYLTRANSFERASE"/>
    <property type="match status" value="1"/>
</dbReference>
<evidence type="ECO:0000313" key="8">
    <source>
        <dbReference type="Proteomes" id="UP000267077"/>
    </source>
</evidence>
<dbReference type="OrthoDB" id="5914130at2"/>
<evidence type="ECO:0000259" key="5">
    <source>
        <dbReference type="PROSITE" id="PS51898"/>
    </source>
</evidence>
<keyword evidence="1" id="KW-0229">DNA integration</keyword>
<gene>
    <name evidence="7" type="ORF">EKH79_03570</name>
</gene>
<dbReference type="InterPro" id="IPR002104">
    <property type="entry name" value="Integrase_catalytic"/>
</dbReference>
<dbReference type="InterPro" id="IPR010998">
    <property type="entry name" value="Integrase_recombinase_N"/>
</dbReference>
<reference evidence="7 8" key="1">
    <citation type="submission" date="2018-12" db="EMBL/GenBank/DDBJ databases">
        <title>Dyella dinghuensis sp. nov. DHOA06 and Dyella choica sp. nov. 4M-K27, isolated from forest soil.</title>
        <authorList>
            <person name="Qiu L.-H."/>
            <person name="Gao Z.-H."/>
        </authorList>
    </citation>
    <scope>NUCLEOTIDE SEQUENCE [LARGE SCALE GENOMIC DNA]</scope>
    <source>
        <strain evidence="7 8">DHOA06</strain>
    </source>
</reference>
<dbReference type="EMBL" id="RYZR01000003">
    <property type="protein sequence ID" value="RUL65803.1"/>
    <property type="molecule type" value="Genomic_DNA"/>
</dbReference>
<evidence type="ECO:0000256" key="2">
    <source>
        <dbReference type="ARBA" id="ARBA00023125"/>
    </source>
</evidence>
<sequence>MTNPITLPLRVVDALQELASVPAVSPDIHAPRPALAASVEAVLERLGTWSADFAEGSAPATVKAVRSDWTQYLAWCEANRATPLPASVGQLEAFLSSTIDKGRKRATVDRYLYTVGLVHIAAGLPSPSKDPDWPVKWKKLIRRLKTMGGHTRKQAGELDMAGIETILASLGDTPRDLRDAALLSIASDTLCRESELVAIRVEDLHHNRRRNTWSLHVPFSKTNQDGTTPDYRFVSAQTIERVRAWQAIASIKEGVLFRPLGGRPKANEAGENHALLPQEVARIFRRRAKAAGLEHAMKISGHSTRIGSANDLAEHGATGTQIQLAGGWKTDRMVIYYTRRSQAGTNAMAQLREARSTPDTEANISAVADGERA</sequence>